<keyword evidence="4" id="KW-1185">Reference proteome</keyword>
<protein>
    <submittedName>
        <fullName evidence="3">Uncharacterized protein</fullName>
    </submittedName>
</protein>
<feature type="transmembrane region" description="Helical" evidence="2">
    <location>
        <begin position="12"/>
        <end position="35"/>
    </location>
</feature>
<comment type="caution">
    <text evidence="3">The sequence shown here is derived from an EMBL/GenBank/DDBJ whole genome shotgun (WGS) entry which is preliminary data.</text>
</comment>
<dbReference type="EMBL" id="JARKIB010000419">
    <property type="protein sequence ID" value="KAJ7709365.1"/>
    <property type="molecule type" value="Genomic_DNA"/>
</dbReference>
<sequence length="159" mass="17161">MSSGSLSREHPLYCTSSIVSCVAASVVFGLTGASVCNTVFNSARRPTYFGIVGEEKEARRSCHRAGANRVLSSTTPQKKIPQSPVTMSTLEADAILPRRPHTPTTPPARPPCQAHESEIDINAEQRHFPSRSSDELSTSSLSSLLLPRYSHKASSNIPN</sequence>
<accession>A0AAD7H0T7</accession>
<evidence type="ECO:0000256" key="1">
    <source>
        <dbReference type="SAM" id="MobiDB-lite"/>
    </source>
</evidence>
<keyword evidence="2" id="KW-0472">Membrane</keyword>
<reference evidence="3" key="1">
    <citation type="submission" date="2023-03" db="EMBL/GenBank/DDBJ databases">
        <title>Massive genome expansion in bonnet fungi (Mycena s.s.) driven by repeated elements and novel gene families across ecological guilds.</title>
        <authorList>
            <consortium name="Lawrence Berkeley National Laboratory"/>
            <person name="Harder C.B."/>
            <person name="Miyauchi S."/>
            <person name="Viragh M."/>
            <person name="Kuo A."/>
            <person name="Thoen E."/>
            <person name="Andreopoulos B."/>
            <person name="Lu D."/>
            <person name="Skrede I."/>
            <person name="Drula E."/>
            <person name="Henrissat B."/>
            <person name="Morin E."/>
            <person name="Kohler A."/>
            <person name="Barry K."/>
            <person name="LaButti K."/>
            <person name="Morin E."/>
            <person name="Salamov A."/>
            <person name="Lipzen A."/>
            <person name="Mereny Z."/>
            <person name="Hegedus B."/>
            <person name="Baldrian P."/>
            <person name="Stursova M."/>
            <person name="Weitz H."/>
            <person name="Taylor A."/>
            <person name="Grigoriev I.V."/>
            <person name="Nagy L.G."/>
            <person name="Martin F."/>
            <person name="Kauserud H."/>
        </authorList>
    </citation>
    <scope>NUCLEOTIDE SEQUENCE</scope>
    <source>
        <strain evidence="3">CBHHK182m</strain>
    </source>
</reference>
<proteinExistence type="predicted"/>
<organism evidence="3 4">
    <name type="scientific">Mycena metata</name>
    <dbReference type="NCBI Taxonomy" id="1033252"/>
    <lineage>
        <taxon>Eukaryota</taxon>
        <taxon>Fungi</taxon>
        <taxon>Dikarya</taxon>
        <taxon>Basidiomycota</taxon>
        <taxon>Agaricomycotina</taxon>
        <taxon>Agaricomycetes</taxon>
        <taxon>Agaricomycetidae</taxon>
        <taxon>Agaricales</taxon>
        <taxon>Marasmiineae</taxon>
        <taxon>Mycenaceae</taxon>
        <taxon>Mycena</taxon>
    </lineage>
</organism>
<gene>
    <name evidence="3" type="ORF">B0H16DRAFT_1480925</name>
</gene>
<dbReference type="Proteomes" id="UP001215598">
    <property type="component" value="Unassembled WGS sequence"/>
</dbReference>
<feature type="region of interest" description="Disordered" evidence="1">
    <location>
        <begin position="123"/>
        <end position="142"/>
    </location>
</feature>
<name>A0AAD7H0T7_9AGAR</name>
<evidence type="ECO:0000256" key="2">
    <source>
        <dbReference type="SAM" id="Phobius"/>
    </source>
</evidence>
<evidence type="ECO:0000313" key="4">
    <source>
        <dbReference type="Proteomes" id="UP001215598"/>
    </source>
</evidence>
<keyword evidence="2" id="KW-1133">Transmembrane helix</keyword>
<feature type="region of interest" description="Disordered" evidence="1">
    <location>
        <begin position="63"/>
        <end position="113"/>
    </location>
</feature>
<evidence type="ECO:0000313" key="3">
    <source>
        <dbReference type="EMBL" id="KAJ7709365.1"/>
    </source>
</evidence>
<keyword evidence="2" id="KW-0812">Transmembrane</keyword>
<dbReference type="AlphaFoldDB" id="A0AAD7H0T7"/>